<comment type="caution">
    <text evidence="9">The sequence shown here is derived from an EMBL/GenBank/DDBJ whole genome shotgun (WGS) entry which is preliminary data.</text>
</comment>
<feature type="transmembrane region" description="Helical" evidence="6">
    <location>
        <begin position="369"/>
        <end position="392"/>
    </location>
</feature>
<dbReference type="RefSeq" id="WP_130058804.1">
    <property type="nucleotide sequence ID" value="NZ_JBCODD010000008.1"/>
</dbReference>
<dbReference type="PANTHER" id="PTHR30572:SF18">
    <property type="entry name" value="ABC-TYPE MACROLIDE FAMILY EXPORT SYSTEM PERMEASE COMPONENT 2"/>
    <property type="match status" value="1"/>
</dbReference>
<feature type="transmembrane region" description="Helical" evidence="6">
    <location>
        <begin position="737"/>
        <end position="759"/>
    </location>
</feature>
<name>A0A7J4XJ00_9BACE</name>
<evidence type="ECO:0000256" key="3">
    <source>
        <dbReference type="ARBA" id="ARBA00022692"/>
    </source>
</evidence>
<dbReference type="Proteomes" id="UP000422221">
    <property type="component" value="Unassembled WGS sequence"/>
</dbReference>
<sequence>MRHLYYTIRILLRGRGNNIIKLVSLTLGLLIGVLLFSQIAYELNYENFYKEPDNVVLLRNRYIKNNIPDNGYDYTVFYPAAADLWEALPELVESATAGLNFFQPELYIGDKKLEDVAIMYVDTLFFHTLGLEVLKGNPRELGQPGSAFLSASKARELFGDEDPLGKTFSILRNKEITVRGIYQDIPGNTVFPHNIAISMLTLEELGFGRGTWGRNDMYYIFFRLKHPGDVKVMNGQIQKAVEKYKSTRQGSDTTVEYNVIPLPDIHLSMPGSIRLLVILGTLGFSIFFVSIMNYVLAAVASLGHRAKAVGIHKCCGANDARVLEMFLWETALFVFTSALLCLLLMYNFREGIEDLLSVRLPDLFVWQNLWVPGLTVLLLFFVAGVLPGRMFAHIPVTQIFRRYADAKRTWKRGLLFVQFVGVSFIFGMLLTTIWQYHDLTTRHLGFDTERLVTGKYRTEDLQGIEDAIRRQPYVESVVRSSESLLSHYGTTRLLDTKGNFICPLHFQRYSKGFPQAVGMKLVEGNWPSHKGEAVIGRKVVEIMKWEDKALGQRLPVEPGWVGLDSQPTVVGVIEDIRNMGFFLGQTCTAFIYNDQHNFAYNVRLKEPMDENLIRLNTFIKETYPMSTLEFTSYSTIQSMNYKDVYRFRNVVWITSCCILFIVLMGLIGYVNNETVRRSKEIAIRKVNGAAAFSILYLLTIDILKVAVGAVVIGIAFSWYVSGVWLEQFADSKLLLPLWFIALGIGVLLLIILCVVLRAWHIANENPVNSIKNE</sequence>
<proteinExistence type="predicted"/>
<organism evidence="9 10">
    <name type="scientific">Bacteroides salyersiae</name>
    <dbReference type="NCBI Taxonomy" id="291644"/>
    <lineage>
        <taxon>Bacteria</taxon>
        <taxon>Pseudomonadati</taxon>
        <taxon>Bacteroidota</taxon>
        <taxon>Bacteroidia</taxon>
        <taxon>Bacteroidales</taxon>
        <taxon>Bacteroidaceae</taxon>
        <taxon>Bacteroides</taxon>
    </lineage>
</organism>
<dbReference type="Pfam" id="PF12704">
    <property type="entry name" value="MacB_PCD"/>
    <property type="match status" value="1"/>
</dbReference>
<dbReference type="InterPro" id="IPR025857">
    <property type="entry name" value="MacB_PCD"/>
</dbReference>
<feature type="transmembrane region" description="Helical" evidence="6">
    <location>
        <begin position="20"/>
        <end position="41"/>
    </location>
</feature>
<dbReference type="AlphaFoldDB" id="A0A7J4XJ00"/>
<gene>
    <name evidence="9" type="ORF">F3F73_10825</name>
</gene>
<feature type="transmembrane region" description="Helical" evidence="6">
    <location>
        <begin position="413"/>
        <end position="434"/>
    </location>
</feature>
<feature type="domain" description="ABC3 transporter permease C-terminal" evidence="7">
    <location>
        <begin position="282"/>
        <end position="395"/>
    </location>
</feature>
<evidence type="ECO:0000313" key="9">
    <source>
        <dbReference type="EMBL" id="KAA3765510.1"/>
    </source>
</evidence>
<evidence type="ECO:0000256" key="4">
    <source>
        <dbReference type="ARBA" id="ARBA00022989"/>
    </source>
</evidence>
<dbReference type="InterPro" id="IPR050250">
    <property type="entry name" value="Macrolide_Exporter_MacB"/>
</dbReference>
<dbReference type="Pfam" id="PF02687">
    <property type="entry name" value="FtsX"/>
    <property type="match status" value="2"/>
</dbReference>
<dbReference type="PANTHER" id="PTHR30572">
    <property type="entry name" value="MEMBRANE COMPONENT OF TRANSPORTER-RELATED"/>
    <property type="match status" value="1"/>
</dbReference>
<reference evidence="9 10" key="1">
    <citation type="journal article" date="2019" name="Nat. Med.">
        <title>A library of human gut bacterial isolates paired with longitudinal multiomics data enables mechanistic microbiome research.</title>
        <authorList>
            <person name="Poyet M."/>
            <person name="Groussin M."/>
            <person name="Gibbons S.M."/>
            <person name="Avila-Pacheco J."/>
            <person name="Jiang X."/>
            <person name="Kearney S.M."/>
            <person name="Perrotta A.R."/>
            <person name="Berdy B."/>
            <person name="Zhao S."/>
            <person name="Lieberman T.D."/>
            <person name="Swanson P.K."/>
            <person name="Smith M."/>
            <person name="Roesemann S."/>
            <person name="Alexander J.E."/>
            <person name="Rich S.A."/>
            <person name="Livny J."/>
            <person name="Vlamakis H."/>
            <person name="Clish C."/>
            <person name="Bullock K."/>
            <person name="Deik A."/>
            <person name="Scott J."/>
            <person name="Pierce K.A."/>
            <person name="Xavier R.J."/>
            <person name="Alm E.J."/>
        </authorList>
    </citation>
    <scope>NUCLEOTIDE SEQUENCE [LARGE SCALE GENOMIC DNA]</scope>
    <source>
        <strain evidence="9 10">BIOML-A10</strain>
    </source>
</reference>
<dbReference type="InterPro" id="IPR003838">
    <property type="entry name" value="ABC3_permease_C"/>
</dbReference>
<evidence type="ECO:0000259" key="8">
    <source>
        <dbReference type="Pfam" id="PF12704"/>
    </source>
</evidence>
<feature type="domain" description="MacB-like periplasmic core" evidence="8">
    <location>
        <begin position="26"/>
        <end position="239"/>
    </location>
</feature>
<evidence type="ECO:0000256" key="1">
    <source>
        <dbReference type="ARBA" id="ARBA00004651"/>
    </source>
</evidence>
<evidence type="ECO:0000256" key="2">
    <source>
        <dbReference type="ARBA" id="ARBA00022475"/>
    </source>
</evidence>
<dbReference type="EMBL" id="VWMK01000009">
    <property type="protein sequence ID" value="KAA3765510.1"/>
    <property type="molecule type" value="Genomic_DNA"/>
</dbReference>
<keyword evidence="4 6" id="KW-1133">Transmembrane helix</keyword>
<accession>A0A7J4XJ00</accession>
<evidence type="ECO:0000256" key="5">
    <source>
        <dbReference type="ARBA" id="ARBA00023136"/>
    </source>
</evidence>
<comment type="subcellular location">
    <subcellularLocation>
        <location evidence="1">Cell membrane</location>
        <topology evidence="1">Multi-pass membrane protein</topology>
    </subcellularLocation>
</comment>
<keyword evidence="3 6" id="KW-0812">Transmembrane</keyword>
<protein>
    <submittedName>
        <fullName evidence="9">FtsX-like permease family protein</fullName>
    </submittedName>
</protein>
<evidence type="ECO:0000259" key="7">
    <source>
        <dbReference type="Pfam" id="PF02687"/>
    </source>
</evidence>
<feature type="domain" description="ABC3 transporter permease C-terminal" evidence="7">
    <location>
        <begin position="653"/>
        <end position="766"/>
    </location>
</feature>
<evidence type="ECO:0000313" key="10">
    <source>
        <dbReference type="Proteomes" id="UP000422221"/>
    </source>
</evidence>
<keyword evidence="2" id="KW-1003">Cell membrane</keyword>
<feature type="transmembrane region" description="Helical" evidence="6">
    <location>
        <begin position="275"/>
        <end position="297"/>
    </location>
</feature>
<dbReference type="GO" id="GO:0022857">
    <property type="term" value="F:transmembrane transporter activity"/>
    <property type="evidence" value="ECO:0007669"/>
    <property type="project" value="TreeGrafter"/>
</dbReference>
<feature type="transmembrane region" description="Helical" evidence="6">
    <location>
        <begin position="326"/>
        <end position="349"/>
    </location>
</feature>
<dbReference type="GO" id="GO:0005886">
    <property type="term" value="C:plasma membrane"/>
    <property type="evidence" value="ECO:0007669"/>
    <property type="project" value="UniProtKB-SubCell"/>
</dbReference>
<keyword evidence="5 6" id="KW-0472">Membrane</keyword>
<feature type="transmembrane region" description="Helical" evidence="6">
    <location>
        <begin position="650"/>
        <end position="670"/>
    </location>
</feature>
<evidence type="ECO:0000256" key="6">
    <source>
        <dbReference type="SAM" id="Phobius"/>
    </source>
</evidence>